<evidence type="ECO:0000259" key="14">
    <source>
        <dbReference type="Pfam" id="PF01292"/>
    </source>
</evidence>
<evidence type="ECO:0000256" key="8">
    <source>
        <dbReference type="ARBA" id="ARBA00022982"/>
    </source>
</evidence>
<feature type="domain" description="Cytochrome b561 bacterial/Ni-hydrogenase" evidence="14">
    <location>
        <begin position="6"/>
        <end position="158"/>
    </location>
</feature>
<dbReference type="GO" id="GO:0046872">
    <property type="term" value="F:metal ion binding"/>
    <property type="evidence" value="ECO:0007669"/>
    <property type="project" value="UniProtKB-KW"/>
</dbReference>
<dbReference type="PANTHER" id="PTHR30529:SF7">
    <property type="entry name" value="CYTOCHROME B561 BACTERIAL_NI-HYDROGENASE DOMAIN-CONTAINING PROTEIN"/>
    <property type="match status" value="1"/>
</dbReference>
<dbReference type="GO" id="GO:0005886">
    <property type="term" value="C:plasma membrane"/>
    <property type="evidence" value="ECO:0007669"/>
    <property type="project" value="UniProtKB-SubCell"/>
</dbReference>
<keyword evidence="16" id="KW-1185">Reference proteome</keyword>
<evidence type="ECO:0000313" key="15">
    <source>
        <dbReference type="EMBL" id="MBL4928572.1"/>
    </source>
</evidence>
<evidence type="ECO:0000256" key="6">
    <source>
        <dbReference type="ARBA" id="ARBA00022692"/>
    </source>
</evidence>
<evidence type="ECO:0000256" key="5">
    <source>
        <dbReference type="ARBA" id="ARBA00022617"/>
    </source>
</evidence>
<evidence type="ECO:0000256" key="13">
    <source>
        <dbReference type="SAM" id="Phobius"/>
    </source>
</evidence>
<comment type="similarity">
    <text evidence="12">Belongs to the cytochrome b561 family.</text>
</comment>
<evidence type="ECO:0000256" key="11">
    <source>
        <dbReference type="ARBA" id="ARBA00023136"/>
    </source>
</evidence>
<feature type="transmembrane region" description="Helical" evidence="13">
    <location>
        <begin position="95"/>
        <end position="113"/>
    </location>
</feature>
<keyword evidence="7" id="KW-0479">Metal-binding</keyword>
<dbReference type="AlphaFoldDB" id="A0A8J7MQF6"/>
<evidence type="ECO:0000256" key="12">
    <source>
        <dbReference type="ARBA" id="ARBA00037975"/>
    </source>
</evidence>
<dbReference type="InterPro" id="IPR016174">
    <property type="entry name" value="Di-haem_cyt_TM"/>
</dbReference>
<keyword evidence="4" id="KW-1003">Cell membrane</keyword>
<gene>
    <name evidence="15" type="ORF">JI744_10690</name>
</gene>
<proteinExistence type="inferred from homology"/>
<accession>A0A8J7MQF6</accession>
<dbReference type="GO" id="GO:0022904">
    <property type="term" value="P:respiratory electron transport chain"/>
    <property type="evidence" value="ECO:0007669"/>
    <property type="project" value="InterPro"/>
</dbReference>
<evidence type="ECO:0000313" key="16">
    <source>
        <dbReference type="Proteomes" id="UP000619033"/>
    </source>
</evidence>
<comment type="cofactor">
    <cofactor evidence="1">
        <name>heme b</name>
        <dbReference type="ChEBI" id="CHEBI:60344"/>
    </cofactor>
</comment>
<evidence type="ECO:0000256" key="1">
    <source>
        <dbReference type="ARBA" id="ARBA00001970"/>
    </source>
</evidence>
<feature type="transmembrane region" description="Helical" evidence="13">
    <location>
        <begin position="125"/>
        <end position="148"/>
    </location>
</feature>
<keyword evidence="6 13" id="KW-0812">Transmembrane</keyword>
<evidence type="ECO:0000256" key="4">
    <source>
        <dbReference type="ARBA" id="ARBA00022475"/>
    </source>
</evidence>
<dbReference type="Proteomes" id="UP000619033">
    <property type="component" value="Unassembled WGS sequence"/>
</dbReference>
<evidence type="ECO:0000256" key="10">
    <source>
        <dbReference type="ARBA" id="ARBA00023004"/>
    </source>
</evidence>
<keyword evidence="8" id="KW-0249">Electron transport</keyword>
<keyword evidence="5" id="KW-0349">Heme</keyword>
<keyword evidence="11 13" id="KW-0472">Membrane</keyword>
<keyword evidence="10" id="KW-0408">Iron</keyword>
<dbReference type="RefSeq" id="WP_202660590.1">
    <property type="nucleotide sequence ID" value="NZ_JAESVP010000005.1"/>
</dbReference>
<dbReference type="PANTHER" id="PTHR30529">
    <property type="entry name" value="CYTOCHROME B561"/>
    <property type="match status" value="1"/>
</dbReference>
<dbReference type="SUPFAM" id="SSF81342">
    <property type="entry name" value="Transmembrane di-heme cytochromes"/>
    <property type="match status" value="1"/>
</dbReference>
<protein>
    <submittedName>
        <fullName evidence="15">Cytochrome b</fullName>
    </submittedName>
</protein>
<keyword evidence="9 13" id="KW-1133">Transmembrane helix</keyword>
<dbReference type="InterPro" id="IPR011577">
    <property type="entry name" value="Cyt_b561_bac/Ni-Hgenase"/>
</dbReference>
<comment type="caution">
    <text evidence="15">The sequence shown here is derived from an EMBL/GenBank/DDBJ whole genome shotgun (WGS) entry which is preliminary data.</text>
</comment>
<dbReference type="EMBL" id="JAESVP010000005">
    <property type="protein sequence ID" value="MBL4928572.1"/>
    <property type="molecule type" value="Genomic_DNA"/>
</dbReference>
<sequence>MTSKGYSSTQIALHWVVVILFAAQFLFSDSMSEAWDAYEEGGTTVAGSGIWVHIIPGVLILIAALWRLALRLSHGVPAAPEGPAWQRLAGEVVHWALYAVMIALPLSGMAAWFGGIEDAGDVHQLFKMAAIALVVLHVVAALYHQYVVKDGLIRRMMRAED</sequence>
<evidence type="ECO:0000256" key="7">
    <source>
        <dbReference type="ARBA" id="ARBA00022723"/>
    </source>
</evidence>
<evidence type="ECO:0000256" key="2">
    <source>
        <dbReference type="ARBA" id="ARBA00004651"/>
    </source>
</evidence>
<dbReference type="GO" id="GO:0009055">
    <property type="term" value="F:electron transfer activity"/>
    <property type="evidence" value="ECO:0007669"/>
    <property type="project" value="InterPro"/>
</dbReference>
<dbReference type="GO" id="GO:0020037">
    <property type="term" value="F:heme binding"/>
    <property type="evidence" value="ECO:0007669"/>
    <property type="project" value="TreeGrafter"/>
</dbReference>
<reference evidence="15" key="1">
    <citation type="submission" date="2021-01" db="EMBL/GenBank/DDBJ databases">
        <title>Genome seq and assembly of Tabrizicola sp. KVB23.</title>
        <authorList>
            <person name="Chhetri G."/>
        </authorList>
    </citation>
    <scope>NUCLEOTIDE SEQUENCE</scope>
    <source>
        <strain evidence="15">KVB23</strain>
    </source>
</reference>
<evidence type="ECO:0000256" key="3">
    <source>
        <dbReference type="ARBA" id="ARBA00022448"/>
    </source>
</evidence>
<dbReference type="InterPro" id="IPR052168">
    <property type="entry name" value="Cytochrome_b561_oxidase"/>
</dbReference>
<name>A0A8J7MQF6_9RHOB</name>
<evidence type="ECO:0000256" key="9">
    <source>
        <dbReference type="ARBA" id="ARBA00022989"/>
    </source>
</evidence>
<feature type="transmembrane region" description="Helical" evidence="13">
    <location>
        <begin position="12"/>
        <end position="28"/>
    </location>
</feature>
<feature type="transmembrane region" description="Helical" evidence="13">
    <location>
        <begin position="48"/>
        <end position="66"/>
    </location>
</feature>
<comment type="subcellular location">
    <subcellularLocation>
        <location evidence="2">Cell membrane</location>
        <topology evidence="2">Multi-pass membrane protein</topology>
    </subcellularLocation>
</comment>
<keyword evidence="3" id="KW-0813">Transport</keyword>
<dbReference type="Pfam" id="PF01292">
    <property type="entry name" value="Ni_hydr_CYTB"/>
    <property type="match status" value="1"/>
</dbReference>
<organism evidence="15 16">
    <name type="scientific">Fuscibacter oryzae</name>
    <dbReference type="NCBI Taxonomy" id="2803939"/>
    <lineage>
        <taxon>Bacteria</taxon>
        <taxon>Pseudomonadati</taxon>
        <taxon>Pseudomonadota</taxon>
        <taxon>Alphaproteobacteria</taxon>
        <taxon>Rhodobacterales</taxon>
        <taxon>Paracoccaceae</taxon>
        <taxon>Fuscibacter</taxon>
    </lineage>
</organism>